<feature type="transmembrane region" description="Helical" evidence="1">
    <location>
        <begin position="58"/>
        <end position="78"/>
    </location>
</feature>
<evidence type="ECO:0000313" key="2">
    <source>
        <dbReference type="EMBL" id="QYR53687.1"/>
    </source>
</evidence>
<accession>A0ABX8WS74</accession>
<keyword evidence="1" id="KW-1133">Transmembrane helix</keyword>
<evidence type="ECO:0008006" key="4">
    <source>
        <dbReference type="Google" id="ProtNLM"/>
    </source>
</evidence>
<evidence type="ECO:0000313" key="3">
    <source>
        <dbReference type="Proteomes" id="UP000824755"/>
    </source>
</evidence>
<feature type="transmembrane region" description="Helical" evidence="1">
    <location>
        <begin position="116"/>
        <end position="135"/>
    </location>
</feature>
<name>A0ABX8WS74_9GAMM</name>
<dbReference type="RefSeq" id="WP_220380494.1">
    <property type="nucleotide sequence ID" value="NZ_CP080544.1"/>
</dbReference>
<dbReference type="Proteomes" id="UP000824755">
    <property type="component" value="Chromosome"/>
</dbReference>
<proteinExistence type="predicted"/>
<dbReference type="EMBL" id="CP080544">
    <property type="protein sequence ID" value="QYR53687.1"/>
    <property type="molecule type" value="Genomic_DNA"/>
</dbReference>
<evidence type="ECO:0000256" key="1">
    <source>
        <dbReference type="SAM" id="Phobius"/>
    </source>
</evidence>
<keyword evidence="1" id="KW-0472">Membrane</keyword>
<keyword evidence="3" id="KW-1185">Reference proteome</keyword>
<feature type="transmembrane region" description="Helical" evidence="1">
    <location>
        <begin position="12"/>
        <end position="34"/>
    </location>
</feature>
<keyword evidence="1" id="KW-0812">Transmembrane</keyword>
<protein>
    <recommendedName>
        <fullName evidence="4">Sugar transporter</fullName>
    </recommendedName>
</protein>
<sequence length="145" mass="16188">MDTLTTPRTGTFRLVAIMALAWNLMGLAMFWMQWNITPEQLAQLPEGQRAVHEAMPQWVWIANGVAVVAGVVASFLLIMRKKLSVPFYWLSLIAIVVMFGYSFLMSDMIGKVGAAQALTMPIVVTVIAVALLWYARRAQSRGWLS</sequence>
<gene>
    <name evidence="2" type="ORF">H8L67_04145</name>
</gene>
<reference evidence="2 3" key="1">
    <citation type="submission" date="2021-08" db="EMBL/GenBank/DDBJ databases">
        <title>Lysobacter sp. strain CJ11 Genome sequencing and assembly.</title>
        <authorList>
            <person name="Kim I."/>
        </authorList>
    </citation>
    <scope>NUCLEOTIDE SEQUENCE [LARGE SCALE GENOMIC DNA]</scope>
    <source>
        <strain evidence="2 3">CJ11</strain>
    </source>
</reference>
<organism evidence="2 3">
    <name type="scientific">Lysobacter soyae</name>
    <dbReference type="NCBI Taxonomy" id="2764185"/>
    <lineage>
        <taxon>Bacteria</taxon>
        <taxon>Pseudomonadati</taxon>
        <taxon>Pseudomonadota</taxon>
        <taxon>Gammaproteobacteria</taxon>
        <taxon>Lysobacterales</taxon>
        <taxon>Lysobacteraceae</taxon>
        <taxon>Lysobacter</taxon>
    </lineage>
</organism>
<feature type="transmembrane region" description="Helical" evidence="1">
    <location>
        <begin position="85"/>
        <end position="104"/>
    </location>
</feature>